<dbReference type="RefSeq" id="WP_092885567.1">
    <property type="nucleotide sequence ID" value="NZ_FOOI01000012.1"/>
</dbReference>
<dbReference type="Proteomes" id="UP000533017">
    <property type="component" value="Unassembled WGS sequence"/>
</dbReference>
<sequence length="160" mass="17462">MWTNLAIGIGVALLATWLLLIAALALLRPKGSLLTEALRILPDLLRLLRRLAADPDLPRGVRIRLTLLMAYLALPIDLIPDFIPVLGYADDAIIVAAVLRAVVRRAGIDAVRRHWPGSDEGFAALCRLTGIRTRSEPTVPADPRADLQVDPRADLDNEPT</sequence>
<dbReference type="EMBL" id="JACBZA010000001">
    <property type="protein sequence ID" value="NYH86093.1"/>
    <property type="molecule type" value="Genomic_DNA"/>
</dbReference>
<feature type="transmembrane region" description="Helical" evidence="6">
    <location>
        <begin position="6"/>
        <end position="27"/>
    </location>
</feature>
<feature type="compositionally biased region" description="Basic and acidic residues" evidence="5">
    <location>
        <begin position="143"/>
        <end position="160"/>
    </location>
</feature>
<evidence type="ECO:0000256" key="3">
    <source>
        <dbReference type="ARBA" id="ARBA00022989"/>
    </source>
</evidence>
<dbReference type="InterPro" id="IPR010652">
    <property type="entry name" value="DUF1232"/>
</dbReference>
<proteinExistence type="predicted"/>
<evidence type="ECO:0000259" key="7">
    <source>
        <dbReference type="Pfam" id="PF06803"/>
    </source>
</evidence>
<dbReference type="EMBL" id="FOOI01000012">
    <property type="protein sequence ID" value="SFH09287.1"/>
    <property type="molecule type" value="Genomic_DNA"/>
</dbReference>
<feature type="domain" description="DUF1232" evidence="7">
    <location>
        <begin position="65"/>
        <end position="96"/>
    </location>
</feature>
<reference evidence="9 10" key="1">
    <citation type="submission" date="2016-10" db="EMBL/GenBank/DDBJ databases">
        <authorList>
            <person name="de Groot N.N."/>
        </authorList>
    </citation>
    <scope>NUCLEOTIDE SEQUENCE [LARGE SCALE GENOMIC DNA]</scope>
    <source>
        <strain evidence="9 10">CPCC 202808</strain>
    </source>
</reference>
<keyword evidence="4 6" id="KW-0472">Membrane</keyword>
<evidence type="ECO:0000313" key="8">
    <source>
        <dbReference type="EMBL" id="NYH86093.1"/>
    </source>
</evidence>
<dbReference type="Proteomes" id="UP000199052">
    <property type="component" value="Unassembled WGS sequence"/>
</dbReference>
<keyword evidence="2 6" id="KW-0812">Transmembrane</keyword>
<dbReference type="STRING" id="504797.SAMN05421678_11230"/>
<evidence type="ECO:0000256" key="2">
    <source>
        <dbReference type="ARBA" id="ARBA00022692"/>
    </source>
</evidence>
<dbReference type="OrthoDB" id="9804184at2"/>
<gene>
    <name evidence="8" type="ORF">FHR37_004944</name>
    <name evidence="9" type="ORF">SAMN05421678_11230</name>
</gene>
<comment type="subcellular location">
    <subcellularLocation>
        <location evidence="1">Endomembrane system</location>
        <topology evidence="1">Multi-pass membrane protein</topology>
    </subcellularLocation>
</comment>
<feature type="region of interest" description="Disordered" evidence="5">
    <location>
        <begin position="136"/>
        <end position="160"/>
    </location>
</feature>
<dbReference type="Pfam" id="PF06803">
    <property type="entry name" value="DUF1232"/>
    <property type="match status" value="1"/>
</dbReference>
<name>A0A1I2X8F1_9ACTN</name>
<evidence type="ECO:0000313" key="10">
    <source>
        <dbReference type="Proteomes" id="UP000199052"/>
    </source>
</evidence>
<dbReference type="GO" id="GO:0012505">
    <property type="term" value="C:endomembrane system"/>
    <property type="evidence" value="ECO:0007669"/>
    <property type="project" value="UniProtKB-SubCell"/>
</dbReference>
<evidence type="ECO:0000256" key="1">
    <source>
        <dbReference type="ARBA" id="ARBA00004127"/>
    </source>
</evidence>
<keyword evidence="11" id="KW-1185">Reference proteome</keyword>
<protein>
    <submittedName>
        <fullName evidence="8">Uncharacterized membrane protein YkvA (DUF1232 family)</fullName>
    </submittedName>
    <submittedName>
        <fullName evidence="9">Uncharacterized membrane protein YkvA, DUF1232 family</fullName>
    </submittedName>
</protein>
<evidence type="ECO:0000313" key="11">
    <source>
        <dbReference type="Proteomes" id="UP000533017"/>
    </source>
</evidence>
<reference evidence="8 11" key="2">
    <citation type="submission" date="2020-07" db="EMBL/GenBank/DDBJ databases">
        <title>Sequencing the genomes of 1000 actinobacteria strains.</title>
        <authorList>
            <person name="Klenk H.-P."/>
        </authorList>
    </citation>
    <scope>NUCLEOTIDE SEQUENCE [LARGE SCALE GENOMIC DNA]</scope>
    <source>
        <strain evidence="8 11">DSM 45117</strain>
    </source>
</reference>
<accession>A0A1I2X8F1</accession>
<keyword evidence="3 6" id="KW-1133">Transmembrane helix</keyword>
<evidence type="ECO:0000256" key="6">
    <source>
        <dbReference type="SAM" id="Phobius"/>
    </source>
</evidence>
<organism evidence="9 10">
    <name type="scientific">Actinopolymorpha cephalotaxi</name>
    <dbReference type="NCBI Taxonomy" id="504797"/>
    <lineage>
        <taxon>Bacteria</taxon>
        <taxon>Bacillati</taxon>
        <taxon>Actinomycetota</taxon>
        <taxon>Actinomycetes</taxon>
        <taxon>Propionibacteriales</taxon>
        <taxon>Actinopolymorphaceae</taxon>
        <taxon>Actinopolymorpha</taxon>
    </lineage>
</organism>
<dbReference type="AlphaFoldDB" id="A0A1I2X8F1"/>
<evidence type="ECO:0000256" key="5">
    <source>
        <dbReference type="SAM" id="MobiDB-lite"/>
    </source>
</evidence>
<evidence type="ECO:0000256" key="4">
    <source>
        <dbReference type="ARBA" id="ARBA00023136"/>
    </source>
</evidence>
<evidence type="ECO:0000313" key="9">
    <source>
        <dbReference type="EMBL" id="SFH09287.1"/>
    </source>
</evidence>